<dbReference type="STRING" id="6290.A0A0N4WWZ6"/>
<dbReference type="GO" id="GO:0045892">
    <property type="term" value="P:negative regulation of DNA-templated transcription"/>
    <property type="evidence" value="ECO:0007669"/>
    <property type="project" value="TreeGrafter"/>
</dbReference>
<dbReference type="PANTHER" id="PTHR14296:SF16">
    <property type="entry name" value="REMODELING AND SPACING FACTOR 1"/>
    <property type="match status" value="1"/>
</dbReference>
<reference evidence="1 2" key="2">
    <citation type="submission" date="2018-11" db="EMBL/GenBank/DDBJ databases">
        <authorList>
            <consortium name="Pathogen Informatics"/>
        </authorList>
    </citation>
    <scope>NUCLEOTIDE SEQUENCE [LARGE SCALE GENOMIC DNA]</scope>
    <source>
        <strain evidence="1 2">MHpl1</strain>
    </source>
</reference>
<name>A0A0N4WWZ6_HAEPC</name>
<dbReference type="EMBL" id="UZAF01019354">
    <property type="protein sequence ID" value="VDO59399.1"/>
    <property type="molecule type" value="Genomic_DNA"/>
</dbReference>
<evidence type="ECO:0000313" key="2">
    <source>
        <dbReference type="Proteomes" id="UP000268014"/>
    </source>
</evidence>
<evidence type="ECO:0000313" key="3">
    <source>
        <dbReference type="WBParaSite" id="HPLM_0001630601-mRNA-1"/>
    </source>
</evidence>
<keyword evidence="2" id="KW-1185">Reference proteome</keyword>
<organism evidence="3">
    <name type="scientific">Haemonchus placei</name>
    <name type="common">Barber's pole worm</name>
    <dbReference type="NCBI Taxonomy" id="6290"/>
    <lineage>
        <taxon>Eukaryota</taxon>
        <taxon>Metazoa</taxon>
        <taxon>Ecdysozoa</taxon>
        <taxon>Nematoda</taxon>
        <taxon>Chromadorea</taxon>
        <taxon>Rhabditida</taxon>
        <taxon>Rhabditina</taxon>
        <taxon>Rhabditomorpha</taxon>
        <taxon>Strongyloidea</taxon>
        <taxon>Trichostrongylidae</taxon>
        <taxon>Haemonchus</taxon>
    </lineage>
</organism>
<reference evidence="3" key="1">
    <citation type="submission" date="2017-02" db="UniProtKB">
        <authorList>
            <consortium name="WormBaseParasite"/>
        </authorList>
    </citation>
    <scope>IDENTIFICATION</scope>
</reference>
<dbReference type="Proteomes" id="UP000268014">
    <property type="component" value="Unassembled WGS sequence"/>
</dbReference>
<dbReference type="InterPro" id="IPR028938">
    <property type="entry name" value="Rsf1-like"/>
</dbReference>
<protein>
    <submittedName>
        <fullName evidence="3">WHIM1 domain-containing protein</fullName>
    </submittedName>
</protein>
<dbReference type="AlphaFoldDB" id="A0A0N4WWZ6"/>
<accession>A0A0N4WWZ6</accession>
<dbReference type="WBParaSite" id="HPLM_0001630601-mRNA-1">
    <property type="protein sequence ID" value="HPLM_0001630601-mRNA-1"/>
    <property type="gene ID" value="HPLM_0001630601"/>
</dbReference>
<dbReference type="OrthoDB" id="10055895at2759"/>
<evidence type="ECO:0000313" key="1">
    <source>
        <dbReference type="EMBL" id="VDO59399.1"/>
    </source>
</evidence>
<dbReference type="GO" id="GO:0031213">
    <property type="term" value="C:RSF complex"/>
    <property type="evidence" value="ECO:0007669"/>
    <property type="project" value="InterPro"/>
</dbReference>
<gene>
    <name evidence="1" type="ORF">HPLM_LOCUS16299</name>
</gene>
<sequence>MEPVSFGQLENMFTTLEDGRVSKELVDLHLKLLRRSIVKTVSNDSFEKCLLKYLNSTGLLSSEKRQLETYGYVHMSILSKLKILRTLCELQLDHNLRLRESIPTALRAMDMRDMVTGVDKNGLAYYCQIDSKYGLRLYTTEQDDESGYSWTLVAR</sequence>
<dbReference type="GO" id="GO:0042393">
    <property type="term" value="F:histone binding"/>
    <property type="evidence" value="ECO:0007669"/>
    <property type="project" value="TreeGrafter"/>
</dbReference>
<dbReference type="PANTHER" id="PTHR14296">
    <property type="entry name" value="REMODELING AND SPACING FACTOR 1"/>
    <property type="match status" value="1"/>
</dbReference>
<proteinExistence type="predicted"/>
<dbReference type="OMA" id="WERSLAK"/>